<name>U7D7U8_9BACT</name>
<comment type="caution">
    <text evidence="1">The sequence shown here is derived from an EMBL/GenBank/DDBJ whole genome shotgun (WGS) entry which is preliminary data.</text>
</comment>
<dbReference type="STRING" id="1313304.CALK_1966"/>
<reference evidence="1 2" key="1">
    <citation type="journal article" date="2013" name="Environ. Microbiol.">
        <title>Genome analysis of Chitinivibrio alkaliphilus gen. nov., sp. nov., a novel extremely haloalkaliphilic anaerobic chitinolytic bacterium from the candidate phylum Termite Group 3.</title>
        <authorList>
            <person name="Sorokin D.Y."/>
            <person name="Gumerov V.M."/>
            <person name="Rakitin A.L."/>
            <person name="Beletsky A.V."/>
            <person name="Damste J.S."/>
            <person name="Muyzer G."/>
            <person name="Mardanov A.V."/>
            <person name="Ravin N.V."/>
        </authorList>
    </citation>
    <scope>NUCLEOTIDE SEQUENCE [LARGE SCALE GENOMIC DNA]</scope>
    <source>
        <strain evidence="1 2">ACht1</strain>
    </source>
</reference>
<evidence type="ECO:0000313" key="2">
    <source>
        <dbReference type="Proteomes" id="UP000017148"/>
    </source>
</evidence>
<evidence type="ECO:0000313" key="1">
    <source>
        <dbReference type="EMBL" id="ERP31167.1"/>
    </source>
</evidence>
<organism evidence="1 2">
    <name type="scientific">Chitinivibrio alkaliphilus ACht1</name>
    <dbReference type="NCBI Taxonomy" id="1313304"/>
    <lineage>
        <taxon>Bacteria</taxon>
        <taxon>Pseudomonadati</taxon>
        <taxon>Fibrobacterota</taxon>
        <taxon>Chitinivibrionia</taxon>
        <taxon>Chitinivibrionales</taxon>
        <taxon>Chitinivibrionaceae</taxon>
        <taxon>Chitinivibrio</taxon>
    </lineage>
</organism>
<protein>
    <submittedName>
        <fullName evidence="1">Uncharacterized protein</fullName>
    </submittedName>
</protein>
<sequence length="142" mass="16660">MNKQEDLTHILTAEAHLYVGVAKADKLVSRREFAQTPYYAAKSQRFFDMFDMKEKMARAIGPIIRDILRNPAYDSWTSEEHLDEAVTHIEQAQEKGFWQVRIIFEKNAEGFLNTARIDGYNIQESRFIQRMEEKLAGLFEVR</sequence>
<dbReference type="Proteomes" id="UP000017148">
    <property type="component" value="Unassembled WGS sequence"/>
</dbReference>
<accession>U7D7U8</accession>
<gene>
    <name evidence="1" type="ORF">CALK_1966</name>
</gene>
<proteinExistence type="predicted"/>
<dbReference type="EMBL" id="ASJR01000018">
    <property type="protein sequence ID" value="ERP31167.1"/>
    <property type="molecule type" value="Genomic_DNA"/>
</dbReference>
<keyword evidence="2" id="KW-1185">Reference proteome</keyword>
<dbReference type="AlphaFoldDB" id="U7D7U8"/>
<dbReference type="RefSeq" id="WP_022637386.1">
    <property type="nucleotide sequence ID" value="NZ_ASJR01000018.1"/>
</dbReference>